<reference evidence="1 2" key="1">
    <citation type="submission" date="2021-05" db="EMBL/GenBank/DDBJ databases">
        <title>Aequorivita echinoideorum JCM 30378 genome.</title>
        <authorList>
            <person name="Zhang H."/>
            <person name="Li C."/>
        </authorList>
    </citation>
    <scope>NUCLEOTIDE SEQUENCE [LARGE SCALE GENOMIC DNA]</scope>
    <source>
        <strain evidence="1 2">JCM30378</strain>
    </source>
</reference>
<evidence type="ECO:0008006" key="3">
    <source>
        <dbReference type="Google" id="ProtNLM"/>
    </source>
</evidence>
<keyword evidence="2" id="KW-1185">Reference proteome</keyword>
<comment type="caution">
    <text evidence="1">The sequence shown here is derived from an EMBL/GenBank/DDBJ whole genome shotgun (WGS) entry which is preliminary data.</text>
</comment>
<evidence type="ECO:0000313" key="2">
    <source>
        <dbReference type="Proteomes" id="UP001297092"/>
    </source>
</evidence>
<protein>
    <recommendedName>
        <fullName evidence="3">Lipoprotein</fullName>
    </recommendedName>
</protein>
<dbReference type="PROSITE" id="PS51257">
    <property type="entry name" value="PROKAR_LIPOPROTEIN"/>
    <property type="match status" value="1"/>
</dbReference>
<dbReference type="Proteomes" id="UP001297092">
    <property type="component" value="Unassembled WGS sequence"/>
</dbReference>
<sequence length="215" mass="24767">MKYAIIALLLLFTTACENQEKQKEDVLTEIPTTPPSKSVEGEIPLKIQSLGDVKQAYEKTNLDITHNRYTSSSFTYNCNGERGGTVTYYLNDNKLRLIEHAYNEYSHNEAVDRYYVLNNQPYFIFYKHTTWQFDGEAEEEEGATKDDISEKRYYLINNSLTECLEKKYTTRSTGKATDPDGIGNKTVSCPPVNELLEDFTKLYENKDTRGKLECL</sequence>
<proteinExistence type="predicted"/>
<dbReference type="EMBL" id="JAHCTB010000002">
    <property type="protein sequence ID" value="MBT0607553.1"/>
    <property type="molecule type" value="Genomic_DNA"/>
</dbReference>
<dbReference type="RefSeq" id="WP_214112412.1">
    <property type="nucleotide sequence ID" value="NZ_JAHCTB010000002.1"/>
</dbReference>
<accession>A0ABS5S2W9</accession>
<evidence type="ECO:0000313" key="1">
    <source>
        <dbReference type="EMBL" id="MBT0607553.1"/>
    </source>
</evidence>
<gene>
    <name evidence="1" type="ORF">KIV10_05110</name>
</gene>
<organism evidence="1 2">
    <name type="scientific">Aequorivita echinoideorum</name>
    <dbReference type="NCBI Taxonomy" id="1549647"/>
    <lineage>
        <taxon>Bacteria</taxon>
        <taxon>Pseudomonadati</taxon>
        <taxon>Bacteroidota</taxon>
        <taxon>Flavobacteriia</taxon>
        <taxon>Flavobacteriales</taxon>
        <taxon>Flavobacteriaceae</taxon>
        <taxon>Aequorivita</taxon>
    </lineage>
</organism>
<name>A0ABS5S2W9_9FLAO</name>